<dbReference type="InterPro" id="IPR036778">
    <property type="entry name" value="OHCU_decarboxylase_sf"/>
</dbReference>
<dbReference type="PANTHER" id="PTHR43466">
    <property type="entry name" value="2-OXO-4-HYDROXY-4-CARBOXY-5-UREIDOIMIDAZOLINE DECARBOXYLASE-RELATED"/>
    <property type="match status" value="1"/>
</dbReference>
<evidence type="ECO:0000313" key="10">
    <source>
        <dbReference type="Proteomes" id="UP000317046"/>
    </source>
</evidence>
<organism evidence="9 10">
    <name type="scientific">Cellulomonas cellasea</name>
    <dbReference type="NCBI Taxonomy" id="43670"/>
    <lineage>
        <taxon>Bacteria</taxon>
        <taxon>Bacillati</taxon>
        <taxon>Actinomycetota</taxon>
        <taxon>Actinomycetes</taxon>
        <taxon>Micrococcales</taxon>
        <taxon>Cellulomonadaceae</taxon>
        <taxon>Cellulomonas</taxon>
    </lineage>
</organism>
<evidence type="ECO:0000256" key="7">
    <source>
        <dbReference type="SAM" id="MobiDB-lite"/>
    </source>
</evidence>
<evidence type="ECO:0000256" key="2">
    <source>
        <dbReference type="ARBA" id="ARBA00004754"/>
    </source>
</evidence>
<sequence>MIDVPEARLREALTASLAVGRWVDDVAAGAPYGSLEALLAAARAAGTPLSGAEIDEALAHHPRIGERPAGDGAAQAFSRREQSSADADDPALARAVADGNAAYEKRFGRVFLIRAAGRSRAEILAELRRRLVLDDRTERRVVGEQLVEIALLRLAATFGLGAA</sequence>
<keyword evidence="10" id="KW-1185">Reference proteome</keyword>
<evidence type="ECO:0000256" key="3">
    <source>
        <dbReference type="ARBA" id="ARBA00012257"/>
    </source>
</evidence>
<dbReference type="Pfam" id="PF09349">
    <property type="entry name" value="OHCU_decarbox"/>
    <property type="match status" value="1"/>
</dbReference>
<dbReference type="NCBIfam" id="TIGR03180">
    <property type="entry name" value="UraD_2"/>
    <property type="match status" value="1"/>
</dbReference>
<gene>
    <name evidence="9" type="ORF">CCE01nite_00150</name>
</gene>
<dbReference type="AlphaFoldDB" id="A0A4Y3KR46"/>
<evidence type="ECO:0000313" key="9">
    <source>
        <dbReference type="EMBL" id="GEA86066.1"/>
    </source>
</evidence>
<proteinExistence type="predicted"/>
<evidence type="ECO:0000256" key="4">
    <source>
        <dbReference type="ARBA" id="ARBA00022631"/>
    </source>
</evidence>
<reference evidence="9" key="1">
    <citation type="submission" date="2019-06" db="EMBL/GenBank/DDBJ databases">
        <title>Whole genome shotgun sequence of Cellulomonas cellasea NBRC 3753.</title>
        <authorList>
            <person name="Hosoyama A."/>
            <person name="Uohara A."/>
            <person name="Ohji S."/>
            <person name="Ichikawa N."/>
        </authorList>
    </citation>
    <scope>NUCLEOTIDE SEQUENCE [LARGE SCALE GENOMIC DNA]</scope>
    <source>
        <strain evidence="9">NBRC 3753</strain>
    </source>
</reference>
<comment type="catalytic activity">
    <reaction evidence="1">
        <text>5-hydroxy-2-oxo-4-ureido-2,5-dihydro-1H-imidazole-5-carboxylate + H(+) = (S)-allantoin + CO2</text>
        <dbReference type="Rhea" id="RHEA:26301"/>
        <dbReference type="ChEBI" id="CHEBI:15378"/>
        <dbReference type="ChEBI" id="CHEBI:15678"/>
        <dbReference type="ChEBI" id="CHEBI:16526"/>
        <dbReference type="ChEBI" id="CHEBI:58639"/>
        <dbReference type="EC" id="4.1.1.97"/>
    </reaction>
</comment>
<keyword evidence="6" id="KW-0456">Lyase</keyword>
<dbReference type="Proteomes" id="UP000317046">
    <property type="component" value="Unassembled WGS sequence"/>
</dbReference>
<dbReference type="GO" id="GO:0006144">
    <property type="term" value="P:purine nucleobase metabolic process"/>
    <property type="evidence" value="ECO:0007669"/>
    <property type="project" value="UniProtKB-KW"/>
</dbReference>
<evidence type="ECO:0000256" key="5">
    <source>
        <dbReference type="ARBA" id="ARBA00022793"/>
    </source>
</evidence>
<dbReference type="GO" id="GO:0051997">
    <property type="term" value="F:2-oxo-4-hydroxy-4-carboxy-5-ureidoimidazoline decarboxylase activity"/>
    <property type="evidence" value="ECO:0007669"/>
    <property type="project" value="UniProtKB-EC"/>
</dbReference>
<evidence type="ECO:0000256" key="1">
    <source>
        <dbReference type="ARBA" id="ARBA00001163"/>
    </source>
</evidence>
<dbReference type="Gene3D" id="1.10.3330.10">
    <property type="entry name" value="Oxo-4-hydroxy-4-carboxy-5-ureidoimidazoline decarboxylase"/>
    <property type="match status" value="1"/>
</dbReference>
<comment type="caution">
    <text evidence="9">The sequence shown here is derived from an EMBL/GenBank/DDBJ whole genome shotgun (WGS) entry which is preliminary data.</text>
</comment>
<name>A0A4Y3KR46_9CELL</name>
<dbReference type="InterPro" id="IPR017595">
    <property type="entry name" value="OHCU_decarboxylase-2"/>
</dbReference>
<accession>A0A4Y3KR46</accession>
<dbReference type="NCBIfam" id="NF010372">
    <property type="entry name" value="PRK13798.1"/>
    <property type="match status" value="1"/>
</dbReference>
<keyword evidence="5" id="KW-0210">Decarboxylase</keyword>
<dbReference type="PANTHER" id="PTHR43466:SF1">
    <property type="entry name" value="2-OXO-4-HYDROXY-4-CARBOXY-5-UREIDOIMIDAZOLINE DECARBOXYLASE-RELATED"/>
    <property type="match status" value="1"/>
</dbReference>
<dbReference type="GO" id="GO:0019628">
    <property type="term" value="P:urate catabolic process"/>
    <property type="evidence" value="ECO:0007669"/>
    <property type="project" value="TreeGrafter"/>
</dbReference>
<dbReference type="EC" id="4.1.1.97" evidence="3"/>
<dbReference type="EMBL" id="BJLR01000001">
    <property type="protein sequence ID" value="GEA86066.1"/>
    <property type="molecule type" value="Genomic_DNA"/>
</dbReference>
<keyword evidence="4" id="KW-0659">Purine metabolism</keyword>
<evidence type="ECO:0000259" key="8">
    <source>
        <dbReference type="Pfam" id="PF09349"/>
    </source>
</evidence>
<evidence type="ECO:0000256" key="6">
    <source>
        <dbReference type="ARBA" id="ARBA00023239"/>
    </source>
</evidence>
<dbReference type="InterPro" id="IPR018020">
    <property type="entry name" value="OHCU_decarboxylase"/>
</dbReference>
<feature type="region of interest" description="Disordered" evidence="7">
    <location>
        <begin position="63"/>
        <end position="89"/>
    </location>
</feature>
<feature type="domain" description="Oxo-4-hydroxy-4-carboxy-5-ureidoimidazoline decarboxylase" evidence="8">
    <location>
        <begin position="5"/>
        <end position="155"/>
    </location>
</feature>
<comment type="pathway">
    <text evidence="2">Purine metabolism; urate degradation; (S)-allantoin from urate: step 3/3.</text>
</comment>
<dbReference type="SUPFAM" id="SSF158694">
    <property type="entry name" value="UraD-Like"/>
    <property type="match status" value="1"/>
</dbReference>
<protein>
    <recommendedName>
        <fullName evidence="3">2-oxo-4-hydroxy-4-carboxy-5-ureidoimidazoline decarboxylase</fullName>
        <ecNumber evidence="3">4.1.1.97</ecNumber>
    </recommendedName>
</protein>